<reference evidence="2 3" key="1">
    <citation type="submission" date="2016-07" db="EMBL/GenBank/DDBJ databases">
        <title>Draft genome of the white-rot fungus Obba rivulosa 3A-2.</title>
        <authorList>
            <consortium name="DOE Joint Genome Institute"/>
            <person name="Miettinen O."/>
            <person name="Riley R."/>
            <person name="Acob R."/>
            <person name="Barry K."/>
            <person name="Cullen D."/>
            <person name="De Vries R."/>
            <person name="Hainaut M."/>
            <person name="Hatakka A."/>
            <person name="Henrissat B."/>
            <person name="Hilden K."/>
            <person name="Kuo R."/>
            <person name="Labutti K."/>
            <person name="Lipzen A."/>
            <person name="Makela M.R."/>
            <person name="Sandor L."/>
            <person name="Spatafora J.W."/>
            <person name="Grigoriev I.V."/>
            <person name="Hibbett D.S."/>
        </authorList>
    </citation>
    <scope>NUCLEOTIDE SEQUENCE [LARGE SCALE GENOMIC DNA]</scope>
    <source>
        <strain evidence="2 3">3A-2</strain>
    </source>
</reference>
<keyword evidence="3" id="KW-1185">Reference proteome</keyword>
<feature type="compositionally biased region" description="Low complexity" evidence="1">
    <location>
        <begin position="237"/>
        <end position="250"/>
    </location>
</feature>
<feature type="compositionally biased region" description="Polar residues" evidence="1">
    <location>
        <begin position="136"/>
        <end position="145"/>
    </location>
</feature>
<proteinExistence type="predicted"/>
<dbReference type="AlphaFoldDB" id="A0A8E2J3G3"/>
<feature type="compositionally biased region" description="Low complexity" evidence="1">
    <location>
        <begin position="14"/>
        <end position="26"/>
    </location>
</feature>
<feature type="compositionally biased region" description="Basic residues" evidence="1">
    <location>
        <begin position="61"/>
        <end position="70"/>
    </location>
</feature>
<evidence type="ECO:0000256" key="1">
    <source>
        <dbReference type="SAM" id="MobiDB-lite"/>
    </source>
</evidence>
<dbReference type="OrthoDB" id="2505887at2759"/>
<dbReference type="Proteomes" id="UP000250043">
    <property type="component" value="Unassembled WGS sequence"/>
</dbReference>
<sequence length="913" mass="100610">MSEGLSLSDRLMPRRAAASKAARLAAEQLDSSSEEEGGSRTFGEPSRATTRPVKITYGSKSRTKSSPRKGRLVDIPIAKHSSIEFKTEPPLNSPRGRDGSAVRQQLDSHVQRDSEDSELSSLTDTDAEDEVLPVTHSWSEAQSKRLSVPKPEPTSRYGHLSTSEASHSAGRTTRKRVLSQSPSFTRLNSPDDLDTLTPLSSPEPEVEFTSRSTVISLDGGDAGSPRGSSTAPAKPRTSTLEPSSTSSWRSSLSLTKSSSFIVDAINEGADKWSLDGLGTYVWVRVDRSGHIVRGDSYNDTDAIWWPAQVVNHAVPLRVSLFGDGPGRLSDGRSPSLSTLNPSWWNIRSMTTSRGLIRFNEATYRLSGRPTDLQSSPRKKHKSDLTARWKEAYNLMVQADGDENDGLPVILSAYVGYDGGSRQRRRSTGSPRIGKVPHNGAAFEDLETTSVEERPWRAPSANYAYELPGELVLAKEKKANTDYWPAQLLEFVKPQTPKEKPKYRVGFYDGTIKVLEEGMFFTTSDDGFRTCKLGRDRFNYELDDDRDDPFLVDGPFDEENEPLSRACSPAPTTPPPLAFAFDLTLAEQFEYTKPVLSAVVEGRYEPARDLHDAFMRGQASRRKVSNIVSLRGNLRHHEVEELGRLVRRWARRKEKRQALAAAEAPLAVTVPAIAEHISGTVQDPDTHQAGGTPLPSSPLDTGDIDHDAVSEAEQPPPSSLPTTDGGEYTQVLRSPPPRFSDEGADIQRAIAAAALCELSDASTRTPLPRPLLDTKVQTVETNAVSIIGAESAARSPEDRETTTRRPRTEFADLSDLDKLTYCTDILLREAVLQLLLWRSRTRTAPELQAPEEEWRLHNIALQQAEETYWVHDIIRMKQAAEGSMLPPSSHSNIVTASSSRSSLAGGTRSRPSRR</sequence>
<evidence type="ECO:0000313" key="3">
    <source>
        <dbReference type="Proteomes" id="UP000250043"/>
    </source>
</evidence>
<gene>
    <name evidence="2" type="ORF">OBBRIDRAFT_885221</name>
</gene>
<protein>
    <submittedName>
        <fullName evidence="2">Uncharacterized protein</fullName>
    </submittedName>
</protein>
<feature type="compositionally biased region" description="Polar residues" evidence="1">
    <location>
        <begin position="178"/>
        <end position="188"/>
    </location>
</feature>
<name>A0A8E2J3G3_9APHY</name>
<feature type="compositionally biased region" description="Polar residues" evidence="1">
    <location>
        <begin position="885"/>
        <end position="903"/>
    </location>
</feature>
<organism evidence="2 3">
    <name type="scientific">Obba rivulosa</name>
    <dbReference type="NCBI Taxonomy" id="1052685"/>
    <lineage>
        <taxon>Eukaryota</taxon>
        <taxon>Fungi</taxon>
        <taxon>Dikarya</taxon>
        <taxon>Basidiomycota</taxon>
        <taxon>Agaricomycotina</taxon>
        <taxon>Agaricomycetes</taxon>
        <taxon>Polyporales</taxon>
        <taxon>Gelatoporiaceae</taxon>
        <taxon>Obba</taxon>
    </lineage>
</organism>
<feature type="region of interest" description="Disordered" evidence="1">
    <location>
        <begin position="1"/>
        <end position="250"/>
    </location>
</feature>
<evidence type="ECO:0000313" key="2">
    <source>
        <dbReference type="EMBL" id="OCH93846.1"/>
    </source>
</evidence>
<dbReference type="EMBL" id="KV722350">
    <property type="protein sequence ID" value="OCH93846.1"/>
    <property type="molecule type" value="Genomic_DNA"/>
</dbReference>
<accession>A0A8E2J3G3</accession>
<feature type="compositionally biased region" description="Polar residues" evidence="1">
    <location>
        <begin position="160"/>
        <end position="171"/>
    </location>
</feature>
<feature type="region of interest" description="Disordered" evidence="1">
    <location>
        <begin position="881"/>
        <end position="913"/>
    </location>
</feature>
<feature type="region of interest" description="Disordered" evidence="1">
    <location>
        <begin position="680"/>
        <end position="741"/>
    </location>
</feature>